<protein>
    <submittedName>
        <fullName evidence="1">Uncharacterized protein</fullName>
    </submittedName>
</protein>
<reference evidence="1 2" key="1">
    <citation type="submission" date="2013-07" db="EMBL/GenBank/DDBJ databases">
        <title>Comparative Genomic and Metabolomic Analysis of Twelve Strains of Pseudoalteromonas luteoviolacea.</title>
        <authorList>
            <person name="Vynne N.G."/>
            <person name="Mansson M."/>
            <person name="Gram L."/>
        </authorList>
    </citation>
    <scope>NUCLEOTIDE SEQUENCE [LARGE SCALE GENOMIC DNA]</scope>
    <source>
        <strain evidence="1 2">NCIMB 1942</strain>
    </source>
</reference>
<dbReference type="EMBL" id="AUXT01000216">
    <property type="protein sequence ID" value="KZN41442.1"/>
    <property type="molecule type" value="Genomic_DNA"/>
</dbReference>
<dbReference type="Proteomes" id="UP000076587">
    <property type="component" value="Unassembled WGS sequence"/>
</dbReference>
<proteinExistence type="predicted"/>
<gene>
    <name evidence="1" type="ORF">N482_03835</name>
</gene>
<evidence type="ECO:0000313" key="2">
    <source>
        <dbReference type="Proteomes" id="UP000076587"/>
    </source>
</evidence>
<sequence>MPSETADKGRKSKTFYPQIDTAKNKMKIKAKLIVKNMYI</sequence>
<comment type="caution">
    <text evidence="1">The sequence shown here is derived from an EMBL/GenBank/DDBJ whole genome shotgun (WGS) entry which is preliminary data.</text>
</comment>
<evidence type="ECO:0000313" key="1">
    <source>
        <dbReference type="EMBL" id="KZN41442.1"/>
    </source>
</evidence>
<organism evidence="1 2">
    <name type="scientific">Pseudoalteromonas luteoviolacea NCIMB 1942</name>
    <dbReference type="NCBI Taxonomy" id="1365253"/>
    <lineage>
        <taxon>Bacteria</taxon>
        <taxon>Pseudomonadati</taxon>
        <taxon>Pseudomonadota</taxon>
        <taxon>Gammaproteobacteria</taxon>
        <taxon>Alteromonadales</taxon>
        <taxon>Pseudoalteromonadaceae</taxon>
        <taxon>Pseudoalteromonas</taxon>
    </lineage>
</organism>
<dbReference type="AlphaFoldDB" id="A0A166Y4M3"/>
<accession>A0A166Y4M3</accession>
<dbReference type="PATRIC" id="fig|1365253.3.peg.4977"/>
<name>A0A166Y4M3_9GAMM</name>